<name>A0AC61R7W0_9FIRM</name>
<comment type="caution">
    <text evidence="1">The sequence shown here is derived from an EMBL/GenBank/DDBJ whole genome shotgun (WGS) entry which is preliminary data.</text>
</comment>
<organism evidence="1 2">
    <name type="scientific">Dubosiella muris</name>
    <dbReference type="NCBI Taxonomy" id="3038133"/>
    <lineage>
        <taxon>Bacteria</taxon>
        <taxon>Bacillati</taxon>
        <taxon>Bacillota</taxon>
        <taxon>Erysipelotrichia</taxon>
        <taxon>Erysipelotrichales</taxon>
        <taxon>Erysipelotrichaceae</taxon>
        <taxon>Dubosiella</taxon>
    </lineage>
</organism>
<evidence type="ECO:0000313" key="2">
    <source>
        <dbReference type="Proteomes" id="UP000308836"/>
    </source>
</evidence>
<keyword evidence="2" id="KW-1185">Reference proteome</keyword>
<protein>
    <submittedName>
        <fullName evidence="1">Uncharacterized protein</fullName>
    </submittedName>
</protein>
<reference evidence="1" key="1">
    <citation type="submission" date="2019-04" db="EMBL/GenBank/DDBJ databases">
        <title>Microbes associate with the intestines of laboratory mice.</title>
        <authorList>
            <person name="Navarre W."/>
            <person name="Wong E."/>
            <person name="Huang K."/>
            <person name="Tropini C."/>
            <person name="Ng K."/>
            <person name="Yu B."/>
        </authorList>
    </citation>
    <scope>NUCLEOTIDE SEQUENCE</scope>
    <source>
        <strain evidence="1">NM09_H32</strain>
    </source>
</reference>
<gene>
    <name evidence="1" type="ORF">E5336_07430</name>
</gene>
<evidence type="ECO:0000313" key="1">
    <source>
        <dbReference type="EMBL" id="TGY65653.1"/>
    </source>
</evidence>
<dbReference type="EMBL" id="SRYG01000014">
    <property type="protein sequence ID" value="TGY65653.1"/>
    <property type="molecule type" value="Genomic_DNA"/>
</dbReference>
<accession>A0AC61R7W0</accession>
<proteinExistence type="predicted"/>
<sequence length="310" mass="35699">MNKKTWLAVGMGLLLCMTGCSNAETSEPKKEMAKTEEKVVEEKEKEKTPYDVLQDAIKKDQEWESWSTHTTNNYQRPDFEQTNGGNPVEGKNITYTNNLKTKDAFYQIMEEVYEKYNYSSYQIQKATDEESLEVMAHQGDGNGLVGDMFIRNKLSNEKYEVESAPYSLDGDYFGEPELFDASQSQDGDNTIIKFTLKDGKKFQDYLVTKLRYDPKQKLPDGSEIDCYLYSKYEMVYTIDKDGYLQSYQLDMTDKQTEDSESNYTIISTFYKENATEVNSKIIDEVVAQVPETGLHGQMDVPFEYGEIIKP</sequence>
<dbReference type="Proteomes" id="UP000308836">
    <property type="component" value="Unassembled WGS sequence"/>
</dbReference>